<keyword evidence="3" id="KW-0539">Nucleus</keyword>
<dbReference type="Pfam" id="PF00160">
    <property type="entry name" value="Pro_isomerase"/>
    <property type="match status" value="1"/>
</dbReference>
<dbReference type="GO" id="GO:0003755">
    <property type="term" value="F:peptidyl-prolyl cis-trans isomerase activity"/>
    <property type="evidence" value="ECO:0007669"/>
    <property type="project" value="InterPro"/>
</dbReference>
<keyword evidence="6" id="KW-1185">Reference proteome</keyword>
<dbReference type="GO" id="GO:0005634">
    <property type="term" value="C:nucleus"/>
    <property type="evidence" value="ECO:0007669"/>
    <property type="project" value="UniProtKB-SubCell"/>
</dbReference>
<dbReference type="InterPro" id="IPR029000">
    <property type="entry name" value="Cyclophilin-like_dom_sf"/>
</dbReference>
<comment type="subcellular location">
    <subcellularLocation>
        <location evidence="1">Nucleus</location>
    </subcellularLocation>
</comment>
<evidence type="ECO:0000256" key="3">
    <source>
        <dbReference type="ARBA" id="ARBA00023242"/>
    </source>
</evidence>
<reference evidence="5 6" key="1">
    <citation type="submission" date="2020-02" db="EMBL/GenBank/DDBJ databases">
        <title>A chromosome-scale genome assembly of the black bullhead catfish (Ameiurus melas).</title>
        <authorList>
            <person name="Wen M."/>
            <person name="Zham M."/>
            <person name="Cabau C."/>
            <person name="Klopp C."/>
            <person name="Donnadieu C."/>
            <person name="Roques C."/>
            <person name="Bouchez O."/>
            <person name="Lampietro C."/>
            <person name="Jouanno E."/>
            <person name="Herpin A."/>
            <person name="Louis A."/>
            <person name="Berthelot C."/>
            <person name="Parey E."/>
            <person name="Roest-Crollius H."/>
            <person name="Braasch I."/>
            <person name="Postlethwait J."/>
            <person name="Robinson-Rechavi M."/>
            <person name="Echchiki A."/>
            <person name="Begum T."/>
            <person name="Montfort J."/>
            <person name="Schartl M."/>
            <person name="Bobe J."/>
            <person name="Guiguen Y."/>
        </authorList>
    </citation>
    <scope>NUCLEOTIDE SEQUENCE [LARGE SCALE GENOMIC DNA]</scope>
    <source>
        <strain evidence="5">M_S1</strain>
        <tissue evidence="5">Blood</tissue>
    </source>
</reference>
<dbReference type="SUPFAM" id="SSF50891">
    <property type="entry name" value="Cyclophilin-like"/>
    <property type="match status" value="1"/>
</dbReference>
<dbReference type="PANTHER" id="PTHR45843">
    <property type="entry name" value="PEPTIDYL-PROLYL CIS-TRANS ISOMERASE-LIKE 4"/>
    <property type="match status" value="1"/>
</dbReference>
<dbReference type="EMBL" id="JAAGNN010000002">
    <property type="protein sequence ID" value="KAF4092054.1"/>
    <property type="molecule type" value="Genomic_DNA"/>
</dbReference>
<proteinExistence type="predicted"/>
<dbReference type="InterPro" id="IPR002130">
    <property type="entry name" value="Cyclophilin-type_PPIase_dom"/>
</dbReference>
<evidence type="ECO:0000256" key="1">
    <source>
        <dbReference type="ARBA" id="ARBA00004123"/>
    </source>
</evidence>
<dbReference type="InterPro" id="IPR035542">
    <property type="entry name" value="CRIP"/>
</dbReference>
<evidence type="ECO:0000313" key="5">
    <source>
        <dbReference type="EMBL" id="KAF4092054.1"/>
    </source>
</evidence>
<dbReference type="Proteomes" id="UP000593565">
    <property type="component" value="Unassembled WGS sequence"/>
</dbReference>
<accession>A0A7J6BAF6</accession>
<dbReference type="PANTHER" id="PTHR45843:SF1">
    <property type="entry name" value="PEPTIDYL-PROLYL CIS-TRANS ISOMERASE-LIKE 4"/>
    <property type="match status" value="1"/>
</dbReference>
<gene>
    <name evidence="5" type="ORF">AMELA_G00016530</name>
</gene>
<dbReference type="AlphaFoldDB" id="A0A7J6BAF6"/>
<keyword evidence="2" id="KW-0694">RNA-binding</keyword>
<organism evidence="5 6">
    <name type="scientific">Ameiurus melas</name>
    <name type="common">Black bullhead</name>
    <name type="synonym">Silurus melas</name>
    <dbReference type="NCBI Taxonomy" id="219545"/>
    <lineage>
        <taxon>Eukaryota</taxon>
        <taxon>Metazoa</taxon>
        <taxon>Chordata</taxon>
        <taxon>Craniata</taxon>
        <taxon>Vertebrata</taxon>
        <taxon>Euteleostomi</taxon>
        <taxon>Actinopterygii</taxon>
        <taxon>Neopterygii</taxon>
        <taxon>Teleostei</taxon>
        <taxon>Ostariophysi</taxon>
        <taxon>Siluriformes</taxon>
        <taxon>Ictaluridae</taxon>
        <taxon>Ameiurus</taxon>
    </lineage>
</organism>
<name>A0A7J6BAF6_AMEME</name>
<comment type="caution">
    <text evidence="5">The sequence shown here is derived from an EMBL/GenBank/DDBJ whole genome shotgun (WGS) entry which is preliminary data.</text>
</comment>
<evidence type="ECO:0000313" key="6">
    <source>
        <dbReference type="Proteomes" id="UP000593565"/>
    </source>
</evidence>
<evidence type="ECO:0000259" key="4">
    <source>
        <dbReference type="Pfam" id="PF00160"/>
    </source>
</evidence>
<feature type="domain" description="PPIase cyclophilin-type" evidence="4">
    <location>
        <begin position="3"/>
        <end position="46"/>
    </location>
</feature>
<evidence type="ECO:0000256" key="2">
    <source>
        <dbReference type="ARBA" id="ARBA00022884"/>
    </source>
</evidence>
<dbReference type="GO" id="GO:0003723">
    <property type="term" value="F:RNA binding"/>
    <property type="evidence" value="ECO:0007669"/>
    <property type="project" value="UniProtKB-KW"/>
</dbReference>
<sequence length="72" mass="8443">MAVLLETTLGDIVVDLYTEERPKACLNFLKLCKIKYYNYCLIHNVQVRSSSAELHHQATFLRNEWISDRLTL</sequence>
<protein>
    <recommendedName>
        <fullName evidence="4">PPIase cyclophilin-type domain-containing protein</fullName>
    </recommendedName>
</protein>
<dbReference type="Gene3D" id="2.40.100.10">
    <property type="entry name" value="Cyclophilin-like"/>
    <property type="match status" value="1"/>
</dbReference>